<dbReference type="Proteomes" id="UP001295423">
    <property type="component" value="Unassembled WGS sequence"/>
</dbReference>
<dbReference type="InterPro" id="IPR039994">
    <property type="entry name" value="NO66-like"/>
</dbReference>
<keyword evidence="3" id="KW-0804">Transcription</keyword>
<reference evidence="6" key="1">
    <citation type="submission" date="2023-08" db="EMBL/GenBank/DDBJ databases">
        <authorList>
            <person name="Audoor S."/>
            <person name="Bilcke G."/>
        </authorList>
    </citation>
    <scope>NUCLEOTIDE SEQUENCE</scope>
</reference>
<comment type="caution">
    <text evidence="6">The sequence shown here is derived from an EMBL/GenBank/DDBJ whole genome shotgun (WGS) entry which is preliminary data.</text>
</comment>
<proteinExistence type="inferred from homology"/>
<keyword evidence="8" id="KW-1185">Reference proteome</keyword>
<keyword evidence="3" id="KW-0539">Nucleus</keyword>
<dbReference type="SMART" id="SM00558">
    <property type="entry name" value="JmjC"/>
    <property type="match status" value="1"/>
</dbReference>
<dbReference type="PANTHER" id="PTHR13096:SF8">
    <property type="entry name" value="RIBOSOMAL OXYGENASE 1"/>
    <property type="match status" value="1"/>
</dbReference>
<dbReference type="Gene3D" id="2.60.120.650">
    <property type="entry name" value="Cupin"/>
    <property type="match status" value="1"/>
</dbReference>
<comment type="cofactor">
    <cofactor evidence="3">
        <name>Fe(2+)</name>
        <dbReference type="ChEBI" id="CHEBI:29033"/>
    </cofactor>
    <text evidence="3">Binds 1 Fe(2+) ion per subunit.</text>
</comment>
<dbReference type="EMBL" id="CAKOGP040002136">
    <property type="protein sequence ID" value="CAJ1963197.1"/>
    <property type="molecule type" value="Genomic_DNA"/>
</dbReference>
<keyword evidence="4" id="KW-1133">Transmembrane helix</keyword>
<dbReference type="EMBL" id="CAKOGP040001997">
    <property type="protein sequence ID" value="CAJ1959442.1"/>
    <property type="molecule type" value="Genomic_DNA"/>
</dbReference>
<dbReference type="GO" id="GO:0016706">
    <property type="term" value="F:2-oxoglutarate-dependent dioxygenase activity"/>
    <property type="evidence" value="ECO:0007669"/>
    <property type="project" value="UniProtKB-UniRule"/>
</dbReference>
<evidence type="ECO:0000256" key="2">
    <source>
        <dbReference type="ARBA" id="ARBA00023004"/>
    </source>
</evidence>
<evidence type="ECO:0000259" key="5">
    <source>
        <dbReference type="PROSITE" id="PS51184"/>
    </source>
</evidence>
<gene>
    <name evidence="6" type="ORF">CYCCA115_LOCUS17865</name>
    <name evidence="7" type="ORF">CYCCA115_LOCUS20048</name>
</gene>
<dbReference type="AlphaFoldDB" id="A0AAD2G489"/>
<dbReference type="GO" id="GO:0005634">
    <property type="term" value="C:nucleus"/>
    <property type="evidence" value="ECO:0007669"/>
    <property type="project" value="UniProtKB-SubCell"/>
</dbReference>
<keyword evidence="4" id="KW-0472">Membrane</keyword>
<comment type="subcellular location">
    <subcellularLocation>
        <location evidence="3">Nucleus</location>
    </subcellularLocation>
</comment>
<comment type="function">
    <text evidence="3">Oxygenase that can act as both a histone lysine demethylase and a ribosomal histidine hydroxylase.</text>
</comment>
<keyword evidence="2 3" id="KW-0408">Iron</keyword>
<evidence type="ECO:0000256" key="3">
    <source>
        <dbReference type="RuleBase" id="RU366061"/>
    </source>
</evidence>
<dbReference type="PANTHER" id="PTHR13096">
    <property type="entry name" value="MINA53 MYC INDUCED NUCLEAR ANTIGEN"/>
    <property type="match status" value="1"/>
</dbReference>
<keyword evidence="3" id="KW-0805">Transcription regulation</keyword>
<evidence type="ECO:0000256" key="4">
    <source>
        <dbReference type="SAM" id="Phobius"/>
    </source>
</evidence>
<dbReference type="InterPro" id="IPR003347">
    <property type="entry name" value="JmjC_dom"/>
</dbReference>
<keyword evidence="4" id="KW-0812">Transmembrane</keyword>
<keyword evidence="3" id="KW-0560">Oxidoreductase</keyword>
<name>A0AAD2G489_9STRA</name>
<dbReference type="Gene3D" id="3.40.366.30">
    <property type="entry name" value="50S ribosomal protein L16 arginine hydroxylase, Chain A, Domain 2"/>
    <property type="match status" value="1"/>
</dbReference>
<evidence type="ECO:0000313" key="6">
    <source>
        <dbReference type="EMBL" id="CAJ1959442.1"/>
    </source>
</evidence>
<accession>A0AAD2G489</accession>
<dbReference type="PROSITE" id="PS51184">
    <property type="entry name" value="JMJC"/>
    <property type="match status" value="1"/>
</dbReference>
<dbReference type="GO" id="GO:0005506">
    <property type="term" value="F:iron ion binding"/>
    <property type="evidence" value="ECO:0007669"/>
    <property type="project" value="UniProtKB-UniRule"/>
</dbReference>
<evidence type="ECO:0000313" key="7">
    <source>
        <dbReference type="EMBL" id="CAJ1963197.1"/>
    </source>
</evidence>
<keyword evidence="3" id="KW-0223">Dioxygenase</keyword>
<sequence length="563" mass="63191">MSKKHGIHLIYFLFYYLLFLSAFLVVVVVVPVNAWEQTPQLLVLRSTYQRHPTSIATKSYSGSRWNRRWNRCRGVIPSSLRTTPTTLHASSSWTEIPSIVGPFDAKAFAETQCWGQTPLLLQHSFGGTQVFSWKDMLQLAMQDESSSVTSRLITHQPGTLDTFKLDFGPFSELELSNFLIVDSDTEELRDDPDKNEKDVFNQVSTLVVNDVDRWIPSLSDWMDIHFGFLPRWRRDDAQVSLARKGGGIGPHVDNYDVFLIQASGTRTWKVGLETLSVKDEFGNLVEASEVRVLDLEGQPAGEFVTIQLDPGDCLYLPPRVVHWGSATSDDCMTLSVGCRAPSASELLQRITESMSDSSSILATARYTDMEDIANWSKQQHGGNQKGLSKKVKDKMKRLVLDLIEEQLDDDAFWDKLVGEVVTEPNRPTMDYPIPLSEMDEEWKTELGIWADSKQALGGVLGGTGVLRRAEGIAFAWSVLEENEKMGPIMFAQGRSFPLNDNSDAASLLLDMIANGLPLSRQRLDEQGVEVSDTMKSFLLELIEEGLLYGDDDDDNNDDDEYIL</sequence>
<organism evidence="6 8">
    <name type="scientific">Cylindrotheca closterium</name>
    <dbReference type="NCBI Taxonomy" id="2856"/>
    <lineage>
        <taxon>Eukaryota</taxon>
        <taxon>Sar</taxon>
        <taxon>Stramenopiles</taxon>
        <taxon>Ochrophyta</taxon>
        <taxon>Bacillariophyta</taxon>
        <taxon>Bacillariophyceae</taxon>
        <taxon>Bacillariophycidae</taxon>
        <taxon>Bacillariales</taxon>
        <taxon>Bacillariaceae</taxon>
        <taxon>Cylindrotheca</taxon>
    </lineage>
</organism>
<evidence type="ECO:0000256" key="1">
    <source>
        <dbReference type="ARBA" id="ARBA00022723"/>
    </source>
</evidence>
<feature type="domain" description="JmjC" evidence="5">
    <location>
        <begin position="204"/>
        <end position="355"/>
    </location>
</feature>
<comment type="similarity">
    <text evidence="3">Belongs to the ROX family.</text>
</comment>
<feature type="transmembrane region" description="Helical" evidence="4">
    <location>
        <begin position="12"/>
        <end position="35"/>
    </location>
</feature>
<keyword evidence="1 3" id="KW-0479">Metal-binding</keyword>
<protein>
    <recommendedName>
        <fullName evidence="3">Bifunctional lysine-specific demethylase and histidyl-hydroxylase</fullName>
        <ecNumber evidence="3">1.14.11.-</ecNumber>
    </recommendedName>
</protein>
<dbReference type="EC" id="1.14.11.-" evidence="3"/>
<dbReference type="SUPFAM" id="SSF51197">
    <property type="entry name" value="Clavaminate synthase-like"/>
    <property type="match status" value="1"/>
</dbReference>
<evidence type="ECO:0000313" key="8">
    <source>
        <dbReference type="Proteomes" id="UP001295423"/>
    </source>
</evidence>
<dbReference type="Pfam" id="PF08007">
    <property type="entry name" value="JmjC_2"/>
    <property type="match status" value="1"/>
</dbReference>